<comment type="similarity">
    <text evidence="4 19">In the C-terminal section; belongs to the NnrD/CARKD family.</text>
</comment>
<dbReference type="Gene3D" id="3.40.1190.20">
    <property type="match status" value="1"/>
</dbReference>
<comment type="catalytic activity">
    <reaction evidence="16 17 19">
        <text>(6S)-NADPHX + ADP = AMP + phosphate + NADPH + H(+)</text>
        <dbReference type="Rhea" id="RHEA:32235"/>
        <dbReference type="ChEBI" id="CHEBI:15378"/>
        <dbReference type="ChEBI" id="CHEBI:43474"/>
        <dbReference type="ChEBI" id="CHEBI:57783"/>
        <dbReference type="ChEBI" id="CHEBI:64076"/>
        <dbReference type="ChEBI" id="CHEBI:456215"/>
        <dbReference type="ChEBI" id="CHEBI:456216"/>
        <dbReference type="EC" id="4.2.1.136"/>
    </reaction>
</comment>
<dbReference type="PROSITE" id="PS51383">
    <property type="entry name" value="YJEF_C_3"/>
    <property type="match status" value="1"/>
</dbReference>
<dbReference type="SUPFAM" id="SSF53613">
    <property type="entry name" value="Ribokinase-like"/>
    <property type="match status" value="1"/>
</dbReference>
<dbReference type="EMBL" id="DTFI01000171">
    <property type="protein sequence ID" value="HGI44013.1"/>
    <property type="molecule type" value="Genomic_DNA"/>
</dbReference>
<comment type="function">
    <text evidence="17">Catalyzes the dehydration of the S-form of NAD(P)HX at the expense of ADP, which is converted to AMP. Together with NAD(P)HX epimerase, which catalyzes the epimerization of the S- and R-forms, the enzyme allows the repair of both epimers of NAD(P)HX, a damaged form of NAD(P)H that is a result of enzymatic or heat-dependent hydration.</text>
</comment>
<accession>A0A7C4BA48</accession>
<proteinExistence type="inferred from homology"/>
<feature type="binding site" evidence="17">
    <location>
        <position position="382"/>
    </location>
    <ligand>
        <name>(6S)-NADPHX</name>
        <dbReference type="ChEBI" id="CHEBI:64076"/>
    </ligand>
</feature>
<dbReference type="NCBIfam" id="TIGR00197">
    <property type="entry name" value="yjeF_nterm"/>
    <property type="match status" value="1"/>
</dbReference>
<keyword evidence="13" id="KW-0511">Multifunctional enzyme</keyword>
<protein>
    <recommendedName>
        <fullName evidence="19">Bifunctional NAD(P)H-hydrate repair enzyme</fullName>
    </recommendedName>
    <alternativeName>
        <fullName evidence="19">Nicotinamide nucleotide repair protein</fullName>
    </alternativeName>
    <domain>
        <recommendedName>
            <fullName evidence="19">ADP-dependent (S)-NAD(P)H-hydrate dehydratase</fullName>
            <ecNumber evidence="19">4.2.1.136</ecNumber>
        </recommendedName>
        <alternativeName>
            <fullName evidence="19">ADP-dependent NAD(P)HX dehydratase</fullName>
        </alternativeName>
    </domain>
    <domain>
        <recommendedName>
            <fullName evidence="19">NAD(P)H-hydrate epimerase</fullName>
            <ecNumber evidence="19">5.1.99.6</ecNumber>
        </recommendedName>
    </domain>
</protein>
<dbReference type="PANTHER" id="PTHR12592:SF0">
    <property type="entry name" value="ATP-DEPENDENT (S)-NAD(P)H-HYDRATE DEHYDRATASE"/>
    <property type="match status" value="1"/>
</dbReference>
<keyword evidence="12 17" id="KW-0456">Lyase</keyword>
<evidence type="ECO:0000256" key="17">
    <source>
        <dbReference type="HAMAP-Rule" id="MF_01965"/>
    </source>
</evidence>
<evidence type="ECO:0000256" key="3">
    <source>
        <dbReference type="ARBA" id="ARBA00006001"/>
    </source>
</evidence>
<feature type="binding site" evidence="17">
    <location>
        <begin position="419"/>
        <end position="423"/>
    </location>
    <ligand>
        <name>AMP</name>
        <dbReference type="ChEBI" id="CHEBI:456215"/>
    </ligand>
</feature>
<organism evidence="22">
    <name type="scientific">Thermofilum pendens</name>
    <dbReference type="NCBI Taxonomy" id="2269"/>
    <lineage>
        <taxon>Archaea</taxon>
        <taxon>Thermoproteota</taxon>
        <taxon>Thermoprotei</taxon>
        <taxon>Thermofilales</taxon>
        <taxon>Thermofilaceae</taxon>
        <taxon>Thermofilum</taxon>
    </lineage>
</organism>
<dbReference type="SUPFAM" id="SSF64153">
    <property type="entry name" value="YjeF N-terminal domain-like"/>
    <property type="match status" value="1"/>
</dbReference>
<feature type="binding site" evidence="18">
    <location>
        <begin position="58"/>
        <end position="62"/>
    </location>
    <ligand>
        <name>(6S)-NADPHX</name>
        <dbReference type="ChEBI" id="CHEBI:64076"/>
    </ligand>
</feature>
<evidence type="ECO:0000256" key="12">
    <source>
        <dbReference type="ARBA" id="ARBA00023239"/>
    </source>
</evidence>
<dbReference type="PROSITE" id="PS51385">
    <property type="entry name" value="YJEF_N"/>
    <property type="match status" value="1"/>
</dbReference>
<evidence type="ECO:0000256" key="11">
    <source>
        <dbReference type="ARBA" id="ARBA00023235"/>
    </source>
</evidence>
<evidence type="ECO:0000256" key="6">
    <source>
        <dbReference type="ARBA" id="ARBA00022741"/>
    </source>
</evidence>
<feature type="binding site" evidence="17">
    <location>
        <position position="260"/>
    </location>
    <ligand>
        <name>(6S)-NADPHX</name>
        <dbReference type="ChEBI" id="CHEBI:64076"/>
    </ligand>
</feature>
<dbReference type="GO" id="GO:0110051">
    <property type="term" value="P:metabolite repair"/>
    <property type="evidence" value="ECO:0007669"/>
    <property type="project" value="TreeGrafter"/>
</dbReference>
<dbReference type="Gene3D" id="3.40.50.10260">
    <property type="entry name" value="YjeF N-terminal domain"/>
    <property type="match status" value="1"/>
</dbReference>
<sequence>MKVASVEDIRRLDSEAEEVFGLSGEILMEHAGAAVARLVDEVFGARGLGVAVVAGTGHNGGDGLVAARILHSLGSRVEVFIVGEEGRLAELTRRNLERAVKAGVPVAWVGEGNLGVLEEGLRRSDIVVDALFGVGLSRPVEGLYRRVIELVNESGAVVVSVDIPSGVHGDTGQVMGAAVRADFTVALGLPKLGNLLYPGAELCGELYVSHISYPPQLVNDPRVLAETNDPLPLPPRRPDTHKGDYGKALFIAGAAGYLGAPYLASMSFLKAGGGYSRLATVRSIVPHLGSKGSEVVYVPLEETSSGSIAYSNLPRLLELAEASDIVAVGPGLSTDEETMRLVADLLPRVERPVIVDGDGLTAVARHPEALRARKGYTVLTPHLGEMSRLTSLPVGEIRRDRVGVLRRVAREFNAIVVLKGAHTLIGTPDGRVYVNLSGNPGMATAGSGDVLVGVIAAMYGLGLDLEHAVRMGVFVHGFAGDLAAEALGEDGVTASAIMEFLPKAMKKLRRSFPEVLERYSLRTI</sequence>
<comment type="similarity">
    <text evidence="3 19">In the N-terminal section; belongs to the NnrE/AIBP family.</text>
</comment>
<keyword evidence="8 17" id="KW-0521">NADP</keyword>
<feature type="binding site" evidence="18">
    <location>
        <position position="129"/>
    </location>
    <ligand>
        <name>K(+)</name>
        <dbReference type="ChEBI" id="CHEBI:29103"/>
    </ligand>
</feature>
<feature type="binding site" evidence="18">
    <location>
        <position position="59"/>
    </location>
    <ligand>
        <name>K(+)</name>
        <dbReference type="ChEBI" id="CHEBI:29103"/>
    </ligand>
</feature>
<evidence type="ECO:0000256" key="13">
    <source>
        <dbReference type="ARBA" id="ARBA00023268"/>
    </source>
</evidence>
<feature type="binding site" evidence="17">
    <location>
        <position position="331"/>
    </location>
    <ligand>
        <name>(6S)-NADPHX</name>
        <dbReference type="ChEBI" id="CHEBI:64076"/>
    </ligand>
</feature>
<dbReference type="AlphaFoldDB" id="A0A7C4BA48"/>
<evidence type="ECO:0000256" key="8">
    <source>
        <dbReference type="ARBA" id="ARBA00022857"/>
    </source>
</evidence>
<gene>
    <name evidence="18" type="primary">nnrE</name>
    <name evidence="17" type="synonym">nnrD</name>
    <name evidence="22" type="ORF">ENV17_06495</name>
</gene>
<comment type="subunit">
    <text evidence="17">Homotetramer.</text>
</comment>
<evidence type="ECO:0000256" key="19">
    <source>
        <dbReference type="PIRNR" id="PIRNR017184"/>
    </source>
</evidence>
<dbReference type="GO" id="GO:0052855">
    <property type="term" value="F:ADP-dependent NAD(P)H-hydrate dehydratase activity"/>
    <property type="evidence" value="ECO:0007669"/>
    <property type="project" value="UniProtKB-UniRule"/>
</dbReference>
<evidence type="ECO:0000313" key="22">
    <source>
        <dbReference type="EMBL" id="HGI44013.1"/>
    </source>
</evidence>
<keyword evidence="11 18" id="KW-0413">Isomerase</keyword>
<evidence type="ECO:0000256" key="1">
    <source>
        <dbReference type="ARBA" id="ARBA00000013"/>
    </source>
</evidence>
<feature type="binding site" evidence="18">
    <location>
        <position position="144"/>
    </location>
    <ligand>
        <name>(6S)-NADPHX</name>
        <dbReference type="ChEBI" id="CHEBI:64076"/>
    </ligand>
</feature>
<comment type="function">
    <text evidence="14 19">Bifunctional enzyme that catalyzes the epimerization of the S- and R-forms of NAD(P)HX and the dehydration of the S-form of NAD(P)HX at the expense of ADP, which is converted to AMP. This allows the repair of both epimers of NAD(P)HX, a damaged form of NAD(P)H that is a result of enzymatic or heat-dependent hydration.</text>
</comment>
<evidence type="ECO:0000256" key="18">
    <source>
        <dbReference type="HAMAP-Rule" id="MF_01966"/>
    </source>
</evidence>
<dbReference type="CDD" id="cd01171">
    <property type="entry name" value="YXKO-related"/>
    <property type="match status" value="1"/>
</dbReference>
<dbReference type="EC" id="5.1.99.6" evidence="19"/>
<dbReference type="InterPro" id="IPR030677">
    <property type="entry name" value="Nnr"/>
</dbReference>
<keyword evidence="10 17" id="KW-0520">NAD</keyword>
<dbReference type="HAMAP" id="MF_01966">
    <property type="entry name" value="NADHX_epimerase"/>
    <property type="match status" value="1"/>
</dbReference>
<evidence type="ECO:0000256" key="9">
    <source>
        <dbReference type="ARBA" id="ARBA00022958"/>
    </source>
</evidence>
<keyword evidence="9 18" id="KW-0630">Potassium</keyword>
<dbReference type="EC" id="4.2.1.136" evidence="19"/>
<dbReference type="NCBIfam" id="TIGR00196">
    <property type="entry name" value="yjeF_cterm"/>
    <property type="match status" value="1"/>
</dbReference>
<evidence type="ECO:0000256" key="16">
    <source>
        <dbReference type="ARBA" id="ARBA00049209"/>
    </source>
</evidence>
<feature type="domain" description="YjeF C-terminal" evidence="20">
    <location>
        <begin position="225"/>
        <end position="508"/>
    </location>
</feature>
<dbReference type="GO" id="GO:0052856">
    <property type="term" value="F:NAD(P)HX epimerase activity"/>
    <property type="evidence" value="ECO:0007669"/>
    <property type="project" value="UniProtKB-UniRule"/>
</dbReference>
<comment type="catalytic activity">
    <reaction evidence="1 18 19">
        <text>(6R)-NADHX = (6S)-NADHX</text>
        <dbReference type="Rhea" id="RHEA:32215"/>
        <dbReference type="ChEBI" id="CHEBI:64074"/>
        <dbReference type="ChEBI" id="CHEBI:64075"/>
        <dbReference type="EC" id="5.1.99.6"/>
    </reaction>
</comment>
<evidence type="ECO:0000259" key="21">
    <source>
        <dbReference type="PROSITE" id="PS51385"/>
    </source>
</evidence>
<evidence type="ECO:0000259" key="20">
    <source>
        <dbReference type="PROSITE" id="PS51383"/>
    </source>
</evidence>
<comment type="similarity">
    <text evidence="17">Belongs to the NnrD/CARKD family.</text>
</comment>
<evidence type="ECO:0000256" key="15">
    <source>
        <dbReference type="ARBA" id="ARBA00048238"/>
    </source>
</evidence>
<dbReference type="InterPro" id="IPR000631">
    <property type="entry name" value="CARKD"/>
</dbReference>
<dbReference type="Pfam" id="PF01256">
    <property type="entry name" value="Carb_kinase"/>
    <property type="match status" value="1"/>
</dbReference>
<feature type="binding site" evidence="18">
    <location>
        <begin position="133"/>
        <end position="139"/>
    </location>
    <ligand>
        <name>(6S)-NADPHX</name>
        <dbReference type="ChEBI" id="CHEBI:64076"/>
    </ligand>
</feature>
<evidence type="ECO:0000256" key="5">
    <source>
        <dbReference type="ARBA" id="ARBA00022723"/>
    </source>
</evidence>
<evidence type="ECO:0000256" key="2">
    <source>
        <dbReference type="ARBA" id="ARBA00000909"/>
    </source>
</evidence>
<feature type="binding site" evidence="17">
    <location>
        <position position="448"/>
    </location>
    <ligand>
        <name>AMP</name>
        <dbReference type="ChEBI" id="CHEBI:456215"/>
    </ligand>
</feature>
<evidence type="ECO:0000256" key="14">
    <source>
        <dbReference type="ARBA" id="ARBA00025153"/>
    </source>
</evidence>
<evidence type="ECO:0000256" key="4">
    <source>
        <dbReference type="ARBA" id="ARBA00009524"/>
    </source>
</evidence>
<dbReference type="GO" id="GO:0046872">
    <property type="term" value="F:metal ion binding"/>
    <property type="evidence" value="ECO:0007669"/>
    <property type="project" value="UniProtKB-UniRule"/>
</dbReference>
<dbReference type="PANTHER" id="PTHR12592">
    <property type="entry name" value="ATP-DEPENDENT (S)-NAD(P)H-HYDRATE DEHYDRATASE FAMILY MEMBER"/>
    <property type="match status" value="1"/>
</dbReference>
<name>A0A7C4BA48_THEPE</name>
<dbReference type="InterPro" id="IPR004443">
    <property type="entry name" value="YjeF_N_dom"/>
</dbReference>
<dbReference type="InterPro" id="IPR029056">
    <property type="entry name" value="Ribokinase-like"/>
</dbReference>
<dbReference type="InterPro" id="IPR036652">
    <property type="entry name" value="YjeF_N_dom_sf"/>
</dbReference>
<evidence type="ECO:0000256" key="10">
    <source>
        <dbReference type="ARBA" id="ARBA00023027"/>
    </source>
</evidence>
<comment type="cofactor">
    <cofactor evidence="18 19">
        <name>K(+)</name>
        <dbReference type="ChEBI" id="CHEBI:29103"/>
    </cofactor>
    <text evidence="18 19">Binds 1 potassium ion per subunit.</text>
</comment>
<dbReference type="HAMAP" id="MF_01965">
    <property type="entry name" value="NADHX_dehydratase"/>
    <property type="match status" value="1"/>
</dbReference>
<dbReference type="PIRSF" id="PIRSF017184">
    <property type="entry name" value="Nnr"/>
    <property type="match status" value="1"/>
</dbReference>
<keyword evidence="5 18" id="KW-0479">Metal-binding</keyword>
<comment type="caution">
    <text evidence="22">The sequence shown here is derived from an EMBL/GenBank/DDBJ whole genome shotgun (WGS) entry which is preliminary data.</text>
</comment>
<evidence type="ECO:0000256" key="7">
    <source>
        <dbReference type="ARBA" id="ARBA00022840"/>
    </source>
</evidence>
<feature type="binding site" evidence="18">
    <location>
        <position position="165"/>
    </location>
    <ligand>
        <name>K(+)</name>
        <dbReference type="ChEBI" id="CHEBI:29103"/>
    </ligand>
</feature>
<comment type="catalytic activity">
    <reaction evidence="2 18 19">
        <text>(6R)-NADPHX = (6S)-NADPHX</text>
        <dbReference type="Rhea" id="RHEA:32227"/>
        <dbReference type="ChEBI" id="CHEBI:64076"/>
        <dbReference type="ChEBI" id="CHEBI:64077"/>
        <dbReference type="EC" id="5.1.99.6"/>
    </reaction>
</comment>
<reference evidence="22" key="1">
    <citation type="journal article" date="2020" name="mSystems">
        <title>Genome- and Community-Level Interaction Insights into Carbon Utilization and Element Cycling Functions of Hydrothermarchaeota in Hydrothermal Sediment.</title>
        <authorList>
            <person name="Zhou Z."/>
            <person name="Liu Y."/>
            <person name="Xu W."/>
            <person name="Pan J."/>
            <person name="Luo Z.H."/>
            <person name="Li M."/>
        </authorList>
    </citation>
    <scope>NUCLEOTIDE SEQUENCE [LARGE SCALE GENOMIC DNA]</scope>
    <source>
        <strain evidence="22">SpSt-735</strain>
    </source>
</reference>
<dbReference type="GO" id="GO:0046496">
    <property type="term" value="P:nicotinamide nucleotide metabolic process"/>
    <property type="evidence" value="ECO:0007669"/>
    <property type="project" value="UniProtKB-UniRule"/>
</dbReference>
<feature type="domain" description="YjeF N-terminal" evidence="21">
    <location>
        <begin position="9"/>
        <end position="219"/>
    </location>
</feature>
<comment type="cofactor">
    <cofactor evidence="17">
        <name>Mg(2+)</name>
        <dbReference type="ChEBI" id="CHEBI:18420"/>
    </cofactor>
</comment>
<keyword evidence="7 17" id="KW-0067">ATP-binding</keyword>
<comment type="catalytic activity">
    <reaction evidence="15 17 19">
        <text>(6S)-NADHX + ADP = AMP + phosphate + NADH + H(+)</text>
        <dbReference type="Rhea" id="RHEA:32223"/>
        <dbReference type="ChEBI" id="CHEBI:15378"/>
        <dbReference type="ChEBI" id="CHEBI:43474"/>
        <dbReference type="ChEBI" id="CHEBI:57945"/>
        <dbReference type="ChEBI" id="CHEBI:64074"/>
        <dbReference type="ChEBI" id="CHEBI:456215"/>
        <dbReference type="ChEBI" id="CHEBI:456216"/>
        <dbReference type="EC" id="4.2.1.136"/>
    </reaction>
</comment>
<keyword evidence="6 17" id="KW-0547">Nucleotide-binding</keyword>
<comment type="function">
    <text evidence="18">Catalyzes the epimerization of the S- and R-forms of NAD(P)HX, a damaged form of NAD(P)H that is a result of enzymatic or heat-dependent hydration. This is a prerequisite for the S-specific NAD(P)H-hydrate dehydratase to allow the repair of both epimers of NAD(P)HX.</text>
</comment>
<comment type="similarity">
    <text evidence="18">Belongs to the NnrE/AIBP family.</text>
</comment>
<dbReference type="GO" id="GO:0005524">
    <property type="term" value="F:ATP binding"/>
    <property type="evidence" value="ECO:0007669"/>
    <property type="project" value="UniProtKB-UniRule"/>
</dbReference>
<feature type="binding site" evidence="17">
    <location>
        <position position="449"/>
    </location>
    <ligand>
        <name>(6S)-NADPHX</name>
        <dbReference type="ChEBI" id="CHEBI:64076"/>
    </ligand>
</feature>
<dbReference type="Pfam" id="PF03853">
    <property type="entry name" value="YjeF_N"/>
    <property type="match status" value="1"/>
</dbReference>
<feature type="binding site" evidence="18">
    <location>
        <position position="162"/>
    </location>
    <ligand>
        <name>(6S)-NADPHX</name>
        <dbReference type="ChEBI" id="CHEBI:64076"/>
    </ligand>
</feature>